<dbReference type="InterPro" id="IPR018108">
    <property type="entry name" value="MCP_transmembrane"/>
</dbReference>
<feature type="transmembrane region" description="Helical" evidence="14">
    <location>
        <begin position="242"/>
        <end position="265"/>
    </location>
</feature>
<dbReference type="PROSITE" id="PS50920">
    <property type="entry name" value="SOLCAR"/>
    <property type="match status" value="3"/>
</dbReference>
<keyword evidence="4 12" id="KW-0812">Transmembrane</keyword>
<accession>A0AAW1QN70</accession>
<keyword evidence="6" id="KW-0677">Repeat</keyword>
<keyword evidence="5" id="KW-0479">Metal-binding</keyword>
<evidence type="ECO:0000256" key="4">
    <source>
        <dbReference type="ARBA" id="ARBA00022692"/>
    </source>
</evidence>
<dbReference type="Gene3D" id="1.50.40.10">
    <property type="entry name" value="Mitochondrial carrier domain"/>
    <property type="match status" value="1"/>
</dbReference>
<name>A0AAW1QN70_9CHLO</name>
<evidence type="ECO:0000256" key="6">
    <source>
        <dbReference type="ARBA" id="ARBA00022737"/>
    </source>
</evidence>
<keyword evidence="16" id="KW-1185">Reference proteome</keyword>
<keyword evidence="7" id="KW-0999">Mitochondrion inner membrane</keyword>
<evidence type="ECO:0000256" key="8">
    <source>
        <dbReference type="ARBA" id="ARBA00022837"/>
    </source>
</evidence>
<feature type="repeat" description="Solcar" evidence="12">
    <location>
        <begin position="94"/>
        <end position="178"/>
    </location>
</feature>
<dbReference type="Pfam" id="PF00153">
    <property type="entry name" value="Mito_carr"/>
    <property type="match status" value="3"/>
</dbReference>
<feature type="repeat" description="Solcar" evidence="12">
    <location>
        <begin position="186"/>
        <end position="271"/>
    </location>
</feature>
<evidence type="ECO:0000256" key="10">
    <source>
        <dbReference type="ARBA" id="ARBA00023128"/>
    </source>
</evidence>
<dbReference type="PANTHER" id="PTHR24089">
    <property type="entry name" value="SOLUTE CARRIER FAMILY 25"/>
    <property type="match status" value="1"/>
</dbReference>
<proteinExistence type="inferred from homology"/>
<evidence type="ECO:0000256" key="13">
    <source>
        <dbReference type="RuleBase" id="RU000488"/>
    </source>
</evidence>
<evidence type="ECO:0000256" key="9">
    <source>
        <dbReference type="ARBA" id="ARBA00022989"/>
    </source>
</evidence>
<organism evidence="15 16">
    <name type="scientific">Apatococcus lobatus</name>
    <dbReference type="NCBI Taxonomy" id="904363"/>
    <lineage>
        <taxon>Eukaryota</taxon>
        <taxon>Viridiplantae</taxon>
        <taxon>Chlorophyta</taxon>
        <taxon>core chlorophytes</taxon>
        <taxon>Trebouxiophyceae</taxon>
        <taxon>Chlorellales</taxon>
        <taxon>Chlorellaceae</taxon>
        <taxon>Apatococcus</taxon>
    </lineage>
</organism>
<evidence type="ECO:0000313" key="16">
    <source>
        <dbReference type="Proteomes" id="UP001438707"/>
    </source>
</evidence>
<evidence type="ECO:0000256" key="2">
    <source>
        <dbReference type="ARBA" id="ARBA00006375"/>
    </source>
</evidence>
<dbReference type="FunFam" id="1.50.40.10:FF:000016">
    <property type="entry name" value="Solute carrier family 25 member 23"/>
    <property type="match status" value="1"/>
</dbReference>
<dbReference type="AlphaFoldDB" id="A0AAW1QN70"/>
<comment type="caution">
    <text evidence="15">The sequence shown here is derived from an EMBL/GenBank/DDBJ whole genome shotgun (WGS) entry which is preliminary data.</text>
</comment>
<comment type="subcellular location">
    <subcellularLocation>
        <location evidence="1">Mitochondrion inner membrane</location>
        <topology evidence="1">Multi-pass membrane protein</topology>
    </subcellularLocation>
</comment>
<dbReference type="Proteomes" id="UP001438707">
    <property type="component" value="Unassembled WGS sequence"/>
</dbReference>
<dbReference type="GO" id="GO:0046872">
    <property type="term" value="F:metal ion binding"/>
    <property type="evidence" value="ECO:0007669"/>
    <property type="project" value="UniProtKB-KW"/>
</dbReference>
<gene>
    <name evidence="15" type="ORF">WJX74_000079</name>
</gene>
<dbReference type="PRINTS" id="PR00926">
    <property type="entry name" value="MITOCARRIER"/>
</dbReference>
<comment type="similarity">
    <text evidence="2 13">Belongs to the mitochondrial carrier (TC 2.A.29) family.</text>
</comment>
<evidence type="ECO:0000313" key="15">
    <source>
        <dbReference type="EMBL" id="KAK9822880.1"/>
    </source>
</evidence>
<dbReference type="SUPFAM" id="SSF103506">
    <property type="entry name" value="Mitochondrial carrier"/>
    <property type="match status" value="1"/>
</dbReference>
<keyword evidence="3 13" id="KW-0813">Transport</keyword>
<keyword evidence="10" id="KW-0496">Mitochondrion</keyword>
<evidence type="ECO:0000256" key="11">
    <source>
        <dbReference type="ARBA" id="ARBA00023136"/>
    </source>
</evidence>
<dbReference type="EMBL" id="JALJOS010000029">
    <property type="protein sequence ID" value="KAK9822880.1"/>
    <property type="molecule type" value="Genomic_DNA"/>
</dbReference>
<dbReference type="GO" id="GO:0005743">
    <property type="term" value="C:mitochondrial inner membrane"/>
    <property type="evidence" value="ECO:0007669"/>
    <property type="project" value="UniProtKB-SubCell"/>
</dbReference>
<feature type="repeat" description="Solcar" evidence="12">
    <location>
        <begin position="281"/>
        <end position="370"/>
    </location>
</feature>
<keyword evidence="8" id="KW-0106">Calcium</keyword>
<dbReference type="InterPro" id="IPR002067">
    <property type="entry name" value="MCP"/>
</dbReference>
<evidence type="ECO:0000256" key="5">
    <source>
        <dbReference type="ARBA" id="ARBA00022723"/>
    </source>
</evidence>
<evidence type="ECO:0000256" key="1">
    <source>
        <dbReference type="ARBA" id="ARBA00004448"/>
    </source>
</evidence>
<feature type="transmembrane region" description="Helical" evidence="14">
    <location>
        <begin position="285"/>
        <end position="306"/>
    </location>
</feature>
<sequence length="377" mass="40391">MSSADGQLANMVQAPSWTWMSAAADHYCSQLAQQLQCSVGPKSAAKLAAQVGRAGQLPAATGIEERDAVPLQPHQQQISDEHPAEVHASLRDPYRAAKMLAAGALAGAVSRTATAPVDRVKMLLQVQDGAALSIGGAFRQMAAEKTFAAYFKGNAANVLKIAPETACKFTVNDRIKQLVVSDGHAITPIERLGCGATAGAVGQFVIYPLEFLRTRMGVCAPGTYRSLPHAAAKIFREDGFLAFYRGMVPSMLGILPFAGVDIAVFELLKEQMILKYGHDIPSVGILGAGVTSSLIAQFVSYPLALVRTRMQAQGLEGLGNRKYNGMLDVFSQTFKHEGMRGLYKGVVPNMMKLAPAAGLSWLCFEETKRYLGVDTRT</sequence>
<keyword evidence="11 12" id="KW-0472">Membrane</keyword>
<reference evidence="15 16" key="1">
    <citation type="journal article" date="2024" name="Nat. Commun.">
        <title>Phylogenomics reveals the evolutionary origins of lichenization in chlorophyte algae.</title>
        <authorList>
            <person name="Puginier C."/>
            <person name="Libourel C."/>
            <person name="Otte J."/>
            <person name="Skaloud P."/>
            <person name="Haon M."/>
            <person name="Grisel S."/>
            <person name="Petersen M."/>
            <person name="Berrin J.G."/>
            <person name="Delaux P.M."/>
            <person name="Dal Grande F."/>
            <person name="Keller J."/>
        </authorList>
    </citation>
    <scope>NUCLEOTIDE SEQUENCE [LARGE SCALE GENOMIC DNA]</scope>
    <source>
        <strain evidence="15 16">SAG 2145</strain>
    </source>
</reference>
<evidence type="ECO:0000256" key="3">
    <source>
        <dbReference type="ARBA" id="ARBA00022448"/>
    </source>
</evidence>
<keyword evidence="9 14" id="KW-1133">Transmembrane helix</keyword>
<evidence type="ECO:0000256" key="12">
    <source>
        <dbReference type="PROSITE-ProRule" id="PRU00282"/>
    </source>
</evidence>
<evidence type="ECO:0000256" key="7">
    <source>
        <dbReference type="ARBA" id="ARBA00022792"/>
    </source>
</evidence>
<evidence type="ECO:0000256" key="14">
    <source>
        <dbReference type="SAM" id="Phobius"/>
    </source>
</evidence>
<dbReference type="InterPro" id="IPR023395">
    <property type="entry name" value="MCP_dom_sf"/>
</dbReference>
<protein>
    <submittedName>
        <fullName evidence="15">Uncharacterized protein</fullName>
    </submittedName>
</protein>
<dbReference type="GO" id="GO:0055085">
    <property type="term" value="P:transmembrane transport"/>
    <property type="evidence" value="ECO:0007669"/>
    <property type="project" value="InterPro"/>
</dbReference>